<dbReference type="EMBL" id="JAZHBO010000001">
    <property type="protein sequence ID" value="MEF2154669.1"/>
    <property type="molecule type" value="Genomic_DNA"/>
</dbReference>
<accession>A0ABU7UYJ0</accession>
<proteinExistence type="predicted"/>
<name>A0ABU7UYJ0_9GAMM</name>
<keyword evidence="2" id="KW-1185">Reference proteome</keyword>
<dbReference type="Proteomes" id="UP001356170">
    <property type="component" value="Unassembled WGS sequence"/>
</dbReference>
<evidence type="ECO:0000313" key="2">
    <source>
        <dbReference type="Proteomes" id="UP001356170"/>
    </source>
</evidence>
<comment type="caution">
    <text evidence="1">The sequence shown here is derived from an EMBL/GenBank/DDBJ whole genome shotgun (WGS) entry which is preliminary data.</text>
</comment>
<evidence type="ECO:0000313" key="1">
    <source>
        <dbReference type="EMBL" id="MEF2154669.1"/>
    </source>
</evidence>
<reference evidence="1 2" key="1">
    <citation type="submission" date="2024-01" db="EMBL/GenBank/DDBJ databases">
        <title>Novel species of the genus Luteimonas isolated from rivers.</title>
        <authorList>
            <person name="Lu H."/>
        </authorList>
    </citation>
    <scope>NUCLEOTIDE SEQUENCE [LARGE SCALE GENOMIC DNA]</scope>
    <source>
        <strain evidence="1 2">FXH3W</strain>
    </source>
</reference>
<protein>
    <submittedName>
        <fullName evidence="1">Uncharacterized protein</fullName>
    </submittedName>
</protein>
<gene>
    <name evidence="1" type="ORF">V3390_00205</name>
</gene>
<organism evidence="1 2">
    <name type="scientific">Aquilutibacter rugosus</name>
    <dbReference type="NCBI Taxonomy" id="3115820"/>
    <lineage>
        <taxon>Bacteria</taxon>
        <taxon>Pseudomonadati</taxon>
        <taxon>Pseudomonadota</taxon>
        <taxon>Gammaproteobacteria</taxon>
        <taxon>Lysobacterales</taxon>
        <taxon>Lysobacteraceae</taxon>
        <taxon>Aquilutibacter</taxon>
    </lineage>
</organism>
<sequence length="267" mass="29904">MAPGVSTQETVPNKNRYFREALTGTKSYQYTTQRGTDRTAIFKIDLESKNDLLLRIATNKTVVVENEDLESIEVDDHPSVYVIVLDSEQIIAVQRRAKAFSSTATAIRLIAEVVNDKLYQKELQAHFEPIRKAADFWNLVKTYENRIVQVRFDIVTPNMSDLSKVLSDDIKDFAKATNAVRTTYDIESHHNAALKLDPKNEILNGLVEYSSMGGGSITVKVRYGSMKKTVSTKQGIQTAELENVELEATGTLENIKSLLGHFTLGDD</sequence>